<evidence type="ECO:0000256" key="2">
    <source>
        <dbReference type="ARBA" id="ARBA00008241"/>
    </source>
</evidence>
<dbReference type="Pfam" id="PF02966">
    <property type="entry name" value="DIM1"/>
    <property type="match status" value="1"/>
</dbReference>
<dbReference type="CDD" id="cd02954">
    <property type="entry name" value="DIM1"/>
    <property type="match status" value="1"/>
</dbReference>
<dbReference type="PANTHER" id="PTHR12052:SF5">
    <property type="entry name" value="THIOREDOXIN-LIKE PROTEIN 4A"/>
    <property type="match status" value="1"/>
</dbReference>
<sequence>MDEVLASVAETIKNFAVIYLVDITEVPDFNTMYELYDPSTVMFFFRNKHIMIDLGTGNNNKINWAMKDKQEFIDIVETVFRGARKGRAVQLIYRKDLVLKAPSALFTRNQHVADHFKNQQSSICSCSSPLSKMAREEARLYATEVAPKKLAFIGKNKGIKILETIEEEDMEELGGFLLSLGRILFLAFGWRMKLKLR</sequence>
<evidence type="ECO:0000313" key="6">
    <source>
        <dbReference type="EMBL" id="ONK55187.1"/>
    </source>
</evidence>
<reference evidence="7" key="1">
    <citation type="journal article" date="2017" name="Nat. Commun.">
        <title>The asparagus genome sheds light on the origin and evolution of a young Y chromosome.</title>
        <authorList>
            <person name="Harkess A."/>
            <person name="Zhou J."/>
            <person name="Xu C."/>
            <person name="Bowers J.E."/>
            <person name="Van der Hulst R."/>
            <person name="Ayyampalayam S."/>
            <person name="Mercati F."/>
            <person name="Riccardi P."/>
            <person name="McKain M.R."/>
            <person name="Kakrana A."/>
            <person name="Tang H."/>
            <person name="Ray J."/>
            <person name="Groenendijk J."/>
            <person name="Arikit S."/>
            <person name="Mathioni S.M."/>
            <person name="Nakano M."/>
            <person name="Shan H."/>
            <person name="Telgmann-Rauber A."/>
            <person name="Kanno A."/>
            <person name="Yue Z."/>
            <person name="Chen H."/>
            <person name="Li W."/>
            <person name="Chen Y."/>
            <person name="Xu X."/>
            <person name="Zhang Y."/>
            <person name="Luo S."/>
            <person name="Chen H."/>
            <person name="Gao J."/>
            <person name="Mao Z."/>
            <person name="Pires J.C."/>
            <person name="Luo M."/>
            <person name="Kudrna D."/>
            <person name="Wing R.A."/>
            <person name="Meyers B.C."/>
            <person name="Yi K."/>
            <person name="Kong H."/>
            <person name="Lavrijsen P."/>
            <person name="Sunseri F."/>
            <person name="Falavigna A."/>
            <person name="Ye Y."/>
            <person name="Leebens-Mack J.H."/>
            <person name="Chen G."/>
        </authorList>
    </citation>
    <scope>NUCLEOTIDE SEQUENCE [LARGE SCALE GENOMIC DNA]</scope>
    <source>
        <strain evidence="7">cv. DH0086</strain>
    </source>
</reference>
<evidence type="ECO:0000256" key="5">
    <source>
        <dbReference type="ARBA" id="ARBA00023242"/>
    </source>
</evidence>
<comment type="subcellular location">
    <subcellularLocation>
        <location evidence="1">Nucleus</location>
    </subcellularLocation>
</comment>
<dbReference type="Proteomes" id="UP000243459">
    <property type="component" value="Unassembled WGS sequence"/>
</dbReference>
<dbReference type="SMART" id="SM01410">
    <property type="entry name" value="DIM1"/>
    <property type="match status" value="1"/>
</dbReference>
<dbReference type="Gene3D" id="3.40.30.10">
    <property type="entry name" value="Glutaredoxin"/>
    <property type="match status" value="1"/>
</dbReference>
<accession>A0A1R3L6F0</accession>
<dbReference type="Gramene" id="ONK55187">
    <property type="protein sequence ID" value="ONK55187"/>
    <property type="gene ID" value="A4U43_UnF6650"/>
</dbReference>
<evidence type="ECO:0000313" key="7">
    <source>
        <dbReference type="Proteomes" id="UP000243459"/>
    </source>
</evidence>
<keyword evidence="4" id="KW-0508">mRNA splicing</keyword>
<dbReference type="InterPro" id="IPR036249">
    <property type="entry name" value="Thioredoxin-like_sf"/>
</dbReference>
<evidence type="ECO:0000256" key="4">
    <source>
        <dbReference type="ARBA" id="ARBA00023187"/>
    </source>
</evidence>
<keyword evidence="7" id="KW-1185">Reference proteome</keyword>
<keyword evidence="3" id="KW-0507">mRNA processing</keyword>
<evidence type="ECO:0000256" key="1">
    <source>
        <dbReference type="ARBA" id="ARBA00004123"/>
    </source>
</evidence>
<dbReference type="GO" id="GO:0005682">
    <property type="term" value="C:U5 snRNP"/>
    <property type="evidence" value="ECO:0007669"/>
    <property type="project" value="TreeGrafter"/>
</dbReference>
<comment type="similarity">
    <text evidence="2">Belongs to the DIM1 family.</text>
</comment>
<proteinExistence type="inferred from homology"/>
<evidence type="ECO:0000256" key="3">
    <source>
        <dbReference type="ARBA" id="ARBA00022664"/>
    </source>
</evidence>
<dbReference type="InterPro" id="IPR004123">
    <property type="entry name" value="Dim1"/>
</dbReference>
<dbReference type="AlphaFoldDB" id="A0A1R3L6F0"/>
<dbReference type="PANTHER" id="PTHR12052">
    <property type="entry name" value="THIOREDOXIN-LIKE PROTEN 4A, 4B"/>
    <property type="match status" value="1"/>
</dbReference>
<gene>
    <name evidence="6" type="ORF">A4U43_UnF6650</name>
</gene>
<dbReference type="SUPFAM" id="SSF52833">
    <property type="entry name" value="Thioredoxin-like"/>
    <property type="match status" value="1"/>
</dbReference>
<name>A0A1R3L6F0_ASPOF</name>
<dbReference type="GO" id="GO:0000398">
    <property type="term" value="P:mRNA splicing, via spliceosome"/>
    <property type="evidence" value="ECO:0007669"/>
    <property type="project" value="InterPro"/>
</dbReference>
<dbReference type="GO" id="GO:0005681">
    <property type="term" value="C:spliceosomal complex"/>
    <property type="evidence" value="ECO:0007669"/>
    <property type="project" value="TreeGrafter"/>
</dbReference>
<dbReference type="GO" id="GO:0046540">
    <property type="term" value="C:U4/U6 x U5 tri-snRNP complex"/>
    <property type="evidence" value="ECO:0007669"/>
    <property type="project" value="InterPro"/>
</dbReference>
<organism evidence="6 7">
    <name type="scientific">Asparagus officinalis</name>
    <name type="common">Garden asparagus</name>
    <dbReference type="NCBI Taxonomy" id="4686"/>
    <lineage>
        <taxon>Eukaryota</taxon>
        <taxon>Viridiplantae</taxon>
        <taxon>Streptophyta</taxon>
        <taxon>Embryophyta</taxon>
        <taxon>Tracheophyta</taxon>
        <taxon>Spermatophyta</taxon>
        <taxon>Magnoliopsida</taxon>
        <taxon>Liliopsida</taxon>
        <taxon>Asparagales</taxon>
        <taxon>Asparagaceae</taxon>
        <taxon>Asparagoideae</taxon>
        <taxon>Asparagus</taxon>
    </lineage>
</organism>
<keyword evidence="5" id="KW-0539">Nucleus</keyword>
<protein>
    <submittedName>
        <fullName evidence="6">Uncharacterized protein</fullName>
    </submittedName>
</protein>
<dbReference type="EMBL" id="KV863690">
    <property type="protein sequence ID" value="ONK55187.1"/>
    <property type="molecule type" value="Genomic_DNA"/>
</dbReference>